<dbReference type="InterPro" id="IPR051701">
    <property type="entry name" value="Mito_OM_Translocase_MSP1"/>
</dbReference>
<gene>
    <name evidence="7" type="ORF">ACO22_02460</name>
</gene>
<dbReference type="Pfam" id="PF17862">
    <property type="entry name" value="AAA_lid_3"/>
    <property type="match status" value="1"/>
</dbReference>
<dbReference type="AlphaFoldDB" id="A0A1D2JIQ3"/>
<dbReference type="InterPro" id="IPR041569">
    <property type="entry name" value="AAA_lid_3"/>
</dbReference>
<dbReference type="Pfam" id="PF00004">
    <property type="entry name" value="AAA"/>
    <property type="match status" value="1"/>
</dbReference>
<feature type="compositionally biased region" description="Polar residues" evidence="5">
    <location>
        <begin position="1000"/>
        <end position="1009"/>
    </location>
</feature>
<sequence>MNSSICCRLLSVHQAYLRAPYRIIGRRRLPYAARSFHASSPYQSNPQDPPPSIDSTLSNTNSSTQKDAEGHNASKEDAEVVKPDAAPKPSRRPQGPYGSAVRRATRNRKPREQTRIVAVVPEWFRERNVVAQDISVQVAEPTNHNVELEPLSRDVEEVVNELAQGGEDGDNGGSGRPSTLGSRYRLARAIWDELCASAKAGLNLPPSRHIDEPSATKSHLVLQYPGEGGILFLDAVVKKLTAKLKTNLITLNAQDIAELYAEQDLVESSAPSSITDMGYEVYQARKPHTPREPDEEIEEGEDEESCSADDDDPDVIPSRRQDHKFVLRSNSDIFQHMLNAGRVASIGTARVFIPRPHRDNPEPNEDMICFRVVAQLLSISHNHQNKIPIAGAENITESTAEPVPEPTQTTSRPDLIIQIQDYKDMESTRSGSKFLSILQREVQNKRREGQRVMVIGTVSAKKPEYPLGKVYPKLVKRDYNDEFARTIIVTPAMNAQAVEKIFSEDSKRRTLEINVRHLQNMLRVRINDPQLADTSLLRGPTWPLDTAVIESSGLDDGYWSFDRVHRVVSLTLGSIEGAGKLDVQQIQRSIDLMEKSDRAKSDWMVERYPKVKPTQAERDWESRLKQLRKTCNSHEKKLLNGVVDAESIRTTFEDVHAPADTIEALKTLTSLSLIRPDAFTYGVLSTDRIPGLLLYGPPGTGKTMLAKAVARQSGATVLEVSGSEVYDMYVGEGEKNVKAIFTLAKKLSPCVVFIDEADAIFCSRVAASNRTTHRELINQFLREWDGMNELSAFIMVATNRPFDLDDAVLRRLPRRLLVDLPTEQDRLSILKIHLREEQVDASLDLAELASRTPLYSGSDLKNMCIAAALACVNEENEQAAHHTGDEPFKYPERRILRKAHFERAMEEISASISEDMSTLSAIKKFDEKYGDRKGRRKKSVGWGFKAPHELETNTGAGRNRMPTAMSTFNQTDLTSGNLQASSTHHSSSSSQAAAASQLTYQEISRWSPDTDSDASEHQSSSQRSAGGIPATHRSSTSTEPNSETIEEHRARTAFALENGGPPASPEKRTGETYTARITKNPTANQHESSRIHGARRARRRQCRC</sequence>
<keyword evidence="3" id="KW-0496">Mitochondrion</keyword>
<feature type="compositionally biased region" description="Acidic residues" evidence="5">
    <location>
        <begin position="293"/>
        <end position="314"/>
    </location>
</feature>
<keyword evidence="2" id="KW-0547">Nucleotide-binding</keyword>
<dbReference type="VEuPathDB" id="FungiDB:PABG_05258"/>
<reference evidence="7 8" key="1">
    <citation type="submission" date="2016-06" db="EMBL/GenBank/DDBJ databases">
        <authorList>
            <person name="Kjaerup R.B."/>
            <person name="Dalgaard T.S."/>
            <person name="Juul-Madsen H.R."/>
        </authorList>
    </citation>
    <scope>NUCLEOTIDE SEQUENCE [LARGE SCALE GENOMIC DNA]</scope>
    <source>
        <strain evidence="7 8">Pb300</strain>
    </source>
</reference>
<comment type="subcellular location">
    <subcellularLocation>
        <location evidence="1">Mitochondrion outer membrane</location>
        <topology evidence="1">Single-pass membrane protein</topology>
    </subcellularLocation>
</comment>
<feature type="compositionally biased region" description="Polar residues" evidence="5">
    <location>
        <begin position="1032"/>
        <end position="1043"/>
    </location>
</feature>
<keyword evidence="4" id="KW-0067">ATP-binding</keyword>
<feature type="region of interest" description="Disordered" evidence="5">
    <location>
        <begin position="38"/>
        <end position="113"/>
    </location>
</feature>
<feature type="region of interest" description="Disordered" evidence="5">
    <location>
        <begin position="392"/>
        <end position="411"/>
    </location>
</feature>
<evidence type="ECO:0000256" key="1">
    <source>
        <dbReference type="ARBA" id="ARBA00004572"/>
    </source>
</evidence>
<proteinExistence type="predicted"/>
<evidence type="ECO:0000313" key="8">
    <source>
        <dbReference type="Proteomes" id="UP000242814"/>
    </source>
</evidence>
<dbReference type="InterPro" id="IPR003593">
    <property type="entry name" value="AAA+_ATPase"/>
</dbReference>
<dbReference type="Pfam" id="PF24581">
    <property type="entry name" value="DUF7608"/>
    <property type="match status" value="1"/>
</dbReference>
<feature type="region of interest" description="Disordered" evidence="5">
    <location>
        <begin position="934"/>
        <end position="1104"/>
    </location>
</feature>
<dbReference type="GO" id="GO:0016887">
    <property type="term" value="F:ATP hydrolysis activity"/>
    <property type="evidence" value="ECO:0007669"/>
    <property type="project" value="InterPro"/>
</dbReference>
<dbReference type="Proteomes" id="UP000242814">
    <property type="component" value="Unassembled WGS sequence"/>
</dbReference>
<dbReference type="GO" id="GO:0005741">
    <property type="term" value="C:mitochondrial outer membrane"/>
    <property type="evidence" value="ECO:0007669"/>
    <property type="project" value="UniProtKB-SubCell"/>
</dbReference>
<accession>A0A1D2JIQ3</accession>
<keyword evidence="3" id="KW-0472">Membrane</keyword>
<dbReference type="InterPro" id="IPR056027">
    <property type="entry name" value="DUF7608"/>
</dbReference>
<feature type="domain" description="AAA+ ATPase" evidence="6">
    <location>
        <begin position="688"/>
        <end position="822"/>
    </location>
</feature>
<dbReference type="EMBL" id="LZYO01000076">
    <property type="protein sequence ID" value="ODH38277.1"/>
    <property type="molecule type" value="Genomic_DNA"/>
</dbReference>
<evidence type="ECO:0000256" key="3">
    <source>
        <dbReference type="ARBA" id="ARBA00022787"/>
    </source>
</evidence>
<feature type="compositionally biased region" description="Polar residues" evidence="5">
    <location>
        <begin position="53"/>
        <end position="65"/>
    </location>
</feature>
<name>A0A1D2JIQ3_PARBR</name>
<dbReference type="Gene3D" id="1.10.8.60">
    <property type="match status" value="1"/>
</dbReference>
<feature type="compositionally biased region" description="Basic residues" evidence="5">
    <location>
        <begin position="1092"/>
        <end position="1104"/>
    </location>
</feature>
<evidence type="ECO:0000259" key="6">
    <source>
        <dbReference type="SMART" id="SM00382"/>
    </source>
</evidence>
<comment type="caution">
    <text evidence="7">The sequence shown here is derived from an EMBL/GenBank/DDBJ whole genome shotgun (WGS) entry which is preliminary data.</text>
</comment>
<dbReference type="InterPro" id="IPR027417">
    <property type="entry name" value="P-loop_NTPase"/>
</dbReference>
<organism evidence="7 8">
    <name type="scientific">Paracoccidioides brasiliensis</name>
    <dbReference type="NCBI Taxonomy" id="121759"/>
    <lineage>
        <taxon>Eukaryota</taxon>
        <taxon>Fungi</taxon>
        <taxon>Dikarya</taxon>
        <taxon>Ascomycota</taxon>
        <taxon>Pezizomycotina</taxon>
        <taxon>Eurotiomycetes</taxon>
        <taxon>Eurotiomycetidae</taxon>
        <taxon>Onygenales</taxon>
        <taxon>Ajellomycetaceae</taxon>
        <taxon>Paracoccidioides</taxon>
    </lineage>
</organism>
<feature type="compositionally biased region" description="Polar residues" evidence="5">
    <location>
        <begin position="1071"/>
        <end position="1086"/>
    </location>
</feature>
<dbReference type="VEuPathDB" id="FungiDB:PADG_07007"/>
<evidence type="ECO:0000256" key="4">
    <source>
        <dbReference type="ARBA" id="ARBA00022840"/>
    </source>
</evidence>
<dbReference type="PANTHER" id="PTHR45644:SF56">
    <property type="entry name" value="AAA ATPASE, PUTATIVE (AFU_ORTHOLOGUE AFUA_2G12920)-RELATED"/>
    <property type="match status" value="1"/>
</dbReference>
<feature type="compositionally biased region" description="Low complexity" evidence="5">
    <location>
        <begin position="978"/>
        <end position="999"/>
    </location>
</feature>
<feature type="compositionally biased region" description="Basic and acidic residues" evidence="5">
    <location>
        <begin position="66"/>
        <end position="82"/>
    </location>
</feature>
<dbReference type="CDD" id="cd19481">
    <property type="entry name" value="RecA-like_protease"/>
    <property type="match status" value="1"/>
</dbReference>
<protein>
    <recommendedName>
        <fullName evidence="6">AAA+ ATPase domain-containing protein</fullName>
    </recommendedName>
</protein>
<dbReference type="VEuPathDB" id="FungiDB:PABG_05257"/>
<dbReference type="SMART" id="SM00382">
    <property type="entry name" value="AAA"/>
    <property type="match status" value="1"/>
</dbReference>
<dbReference type="Gene3D" id="3.40.50.300">
    <property type="entry name" value="P-loop containing nucleotide triphosphate hydrolases"/>
    <property type="match status" value="1"/>
</dbReference>
<dbReference type="PANTHER" id="PTHR45644">
    <property type="entry name" value="AAA ATPASE, PUTATIVE (AFU_ORTHOLOGUE AFUA_2G12920)-RELATED-RELATED"/>
    <property type="match status" value="1"/>
</dbReference>
<evidence type="ECO:0000313" key="7">
    <source>
        <dbReference type="EMBL" id="ODH38277.1"/>
    </source>
</evidence>
<dbReference type="VEuPathDB" id="FungiDB:PADG_07005"/>
<feature type="compositionally biased region" description="Polar residues" evidence="5">
    <location>
        <begin position="964"/>
        <end position="977"/>
    </location>
</feature>
<dbReference type="InterPro" id="IPR003959">
    <property type="entry name" value="ATPase_AAA_core"/>
</dbReference>
<feature type="region of interest" description="Disordered" evidence="5">
    <location>
        <begin position="284"/>
        <end position="320"/>
    </location>
</feature>
<evidence type="ECO:0000256" key="2">
    <source>
        <dbReference type="ARBA" id="ARBA00022741"/>
    </source>
</evidence>
<keyword evidence="3" id="KW-1000">Mitochondrion outer membrane</keyword>
<dbReference type="GO" id="GO:0005524">
    <property type="term" value="F:ATP binding"/>
    <property type="evidence" value="ECO:0007669"/>
    <property type="project" value="UniProtKB-KW"/>
</dbReference>
<evidence type="ECO:0000256" key="5">
    <source>
        <dbReference type="SAM" id="MobiDB-lite"/>
    </source>
</evidence>
<dbReference type="SUPFAM" id="SSF52540">
    <property type="entry name" value="P-loop containing nucleoside triphosphate hydrolases"/>
    <property type="match status" value="1"/>
</dbReference>